<keyword evidence="1" id="KW-0472">Membrane</keyword>
<sequence>MAIESLIGLSLFTLVMVFVAVYADKHRTHKESRK</sequence>
<accession>A0A7U7GBQ7</accession>
<protein>
    <submittedName>
        <fullName evidence="2">Uncharacterized protein</fullName>
    </submittedName>
</protein>
<proteinExistence type="predicted"/>
<evidence type="ECO:0000313" key="3">
    <source>
        <dbReference type="Proteomes" id="UP000019184"/>
    </source>
</evidence>
<keyword evidence="1" id="KW-1133">Transmembrane helix</keyword>
<comment type="caution">
    <text evidence="2">The sequence shown here is derived from an EMBL/GenBank/DDBJ whole genome shotgun (WGS) entry which is preliminary data.</text>
</comment>
<reference evidence="2 3" key="1">
    <citation type="journal article" date="2014" name="ISME J.">
        <title>Candidatus Competibacter-lineage genomes retrieved from metagenomes reveal functional metabolic diversity.</title>
        <authorList>
            <person name="McIlroy S.J."/>
            <person name="Albertsen M."/>
            <person name="Andresen E.K."/>
            <person name="Saunders A.M."/>
            <person name="Kristiansen R."/>
            <person name="Stokholm-Bjerregaard M."/>
            <person name="Nielsen K.L."/>
            <person name="Nielsen P.H."/>
        </authorList>
    </citation>
    <scope>NUCLEOTIDE SEQUENCE [LARGE SCALE GENOMIC DNA]</scope>
    <source>
        <strain evidence="2 3">Run_B_J11</strain>
    </source>
</reference>
<dbReference type="EMBL" id="CBTK010000140">
    <property type="protein sequence ID" value="CDH45332.1"/>
    <property type="molecule type" value="Genomic_DNA"/>
</dbReference>
<organism evidence="2 3">
    <name type="scientific">Candidatus Contendobacter odensis Run_B_J11</name>
    <dbReference type="NCBI Taxonomy" id="1400861"/>
    <lineage>
        <taxon>Bacteria</taxon>
        <taxon>Pseudomonadati</taxon>
        <taxon>Pseudomonadota</taxon>
        <taxon>Gammaproteobacteria</taxon>
        <taxon>Candidatus Competibacteraceae</taxon>
        <taxon>Candidatus Contendibacter</taxon>
    </lineage>
</organism>
<feature type="transmembrane region" description="Helical" evidence="1">
    <location>
        <begin position="6"/>
        <end position="24"/>
    </location>
</feature>
<gene>
    <name evidence="2" type="ORF">BN874_2240001</name>
</gene>
<name>A0A7U7GBQ7_9GAMM</name>
<keyword evidence="1" id="KW-0812">Transmembrane</keyword>
<keyword evidence="3" id="KW-1185">Reference proteome</keyword>
<evidence type="ECO:0000313" key="2">
    <source>
        <dbReference type="EMBL" id="CDH45332.1"/>
    </source>
</evidence>
<dbReference type="AlphaFoldDB" id="A0A7U7GBQ7"/>
<evidence type="ECO:0000256" key="1">
    <source>
        <dbReference type="SAM" id="Phobius"/>
    </source>
</evidence>
<dbReference type="Proteomes" id="UP000019184">
    <property type="component" value="Unassembled WGS sequence"/>
</dbReference>